<dbReference type="KEGG" id="sgi:SGRAN_0442"/>
<dbReference type="GO" id="GO:0046872">
    <property type="term" value="F:metal ion binding"/>
    <property type="evidence" value="ECO:0007669"/>
    <property type="project" value="UniProtKB-KW"/>
</dbReference>
<dbReference type="EMBL" id="CP012199">
    <property type="protein sequence ID" value="AMG72838.1"/>
    <property type="molecule type" value="Genomic_DNA"/>
</dbReference>
<dbReference type="GO" id="GO:0004419">
    <property type="term" value="F:hydroxymethylglutaryl-CoA lyase activity"/>
    <property type="evidence" value="ECO:0007669"/>
    <property type="project" value="UniProtKB-EC"/>
</dbReference>
<feature type="domain" description="Pyruvate carboxyltransferase" evidence="4">
    <location>
        <begin position="23"/>
        <end position="291"/>
    </location>
</feature>
<dbReference type="AlphaFoldDB" id="A0AA86GHP8"/>
<name>A0AA86GHP8_9SPHN</name>
<evidence type="ECO:0000256" key="3">
    <source>
        <dbReference type="ARBA" id="ARBA00023239"/>
    </source>
</evidence>
<dbReference type="InterPro" id="IPR000891">
    <property type="entry name" value="PYR_CT"/>
</dbReference>
<dbReference type="NCBIfam" id="NF004283">
    <property type="entry name" value="PRK05692.1"/>
    <property type="match status" value="1"/>
</dbReference>
<evidence type="ECO:0000256" key="2">
    <source>
        <dbReference type="ARBA" id="ARBA00022723"/>
    </source>
</evidence>
<dbReference type="Pfam" id="PF00682">
    <property type="entry name" value="HMGL-like"/>
    <property type="match status" value="1"/>
</dbReference>
<keyword evidence="2" id="KW-0479">Metal-binding</keyword>
<evidence type="ECO:0000313" key="6">
    <source>
        <dbReference type="Proteomes" id="UP000058599"/>
    </source>
</evidence>
<dbReference type="GO" id="GO:0006552">
    <property type="term" value="P:L-leucine catabolic process"/>
    <property type="evidence" value="ECO:0007669"/>
    <property type="project" value="TreeGrafter"/>
</dbReference>
<dbReference type="PANTHER" id="PTHR42738">
    <property type="entry name" value="HYDROXYMETHYLGLUTARYL-COA LYASE"/>
    <property type="match status" value="1"/>
</dbReference>
<dbReference type="Gene3D" id="3.20.20.70">
    <property type="entry name" value="Aldolase class I"/>
    <property type="match status" value="1"/>
</dbReference>
<dbReference type="Proteomes" id="UP000058599">
    <property type="component" value="Chromosome"/>
</dbReference>
<dbReference type="SUPFAM" id="SSF51569">
    <property type="entry name" value="Aldolase"/>
    <property type="match status" value="1"/>
</dbReference>
<reference evidence="5 6" key="1">
    <citation type="journal article" date="2016" name="BMC Genomics">
        <title>Genomic analysis of the nitrate-respiring Sphingopyxis granuli (formerly Sphingomonas macrogoltabida) strain TFA.</title>
        <authorList>
            <person name="Garcia-Romero I."/>
            <person name="Perez-Pulido A.J."/>
            <person name="Gonzalez-Flores Y.E."/>
            <person name="Reyes-Ramirez F."/>
            <person name="Santero E."/>
            <person name="Floriano B."/>
        </authorList>
    </citation>
    <scope>NUCLEOTIDE SEQUENCE [LARGE SCALE GENOMIC DNA]</scope>
    <source>
        <strain evidence="5 6">TFA</strain>
    </source>
</reference>
<evidence type="ECO:0000259" key="4">
    <source>
        <dbReference type="PROSITE" id="PS50991"/>
    </source>
</evidence>
<comment type="similarity">
    <text evidence="1">Belongs to the HMG-CoA lyase family.</text>
</comment>
<sequence length="320" mass="32741">MYFSTANGMANAEGQAMTGFRKVEMVEVGPRDGLQNEAAVVATADKAELVRRALAYGVRRIEVTSFVNPKKVPQLADAEELVALLPDRDDVTYIGLVLNRRGAERALATGRIDELGAVCVTSDTFGIRNQGQSSAESLAAATEIVARAKAAGRGGQITIATAFGCPFEGEIAAARVVEMAKRAADAAPREVALADTIGVGVPAQVAELVGRVREAIAPLPVRVHFHNTRGSGLANVWAAVGEGAASVDAALGGLGGCPFAPGAAGNVATEDVAYMLERSGVATGLALPGAVEAAGWFTGVMGRPLPAMVSKAPVFPPPAA</sequence>
<dbReference type="CDD" id="cd07938">
    <property type="entry name" value="DRE_TIM_HMGL"/>
    <property type="match status" value="1"/>
</dbReference>
<accession>A0AA86GHP8</accession>
<evidence type="ECO:0000313" key="5">
    <source>
        <dbReference type="EMBL" id="AMG72838.1"/>
    </source>
</evidence>
<dbReference type="EC" id="4.1.3.4" evidence="5"/>
<dbReference type="GO" id="GO:0046951">
    <property type="term" value="P:ketone body biosynthetic process"/>
    <property type="evidence" value="ECO:0007669"/>
    <property type="project" value="TreeGrafter"/>
</dbReference>
<dbReference type="PANTHER" id="PTHR42738:SF7">
    <property type="entry name" value="HYDROXYMETHYLGLUTARYL-COA LYASE"/>
    <property type="match status" value="1"/>
</dbReference>
<keyword evidence="6" id="KW-1185">Reference proteome</keyword>
<evidence type="ECO:0000256" key="1">
    <source>
        <dbReference type="ARBA" id="ARBA00009405"/>
    </source>
</evidence>
<dbReference type="InterPro" id="IPR043594">
    <property type="entry name" value="HMGL"/>
</dbReference>
<dbReference type="PROSITE" id="PS50991">
    <property type="entry name" value="PYR_CT"/>
    <property type="match status" value="1"/>
</dbReference>
<protein>
    <submittedName>
        <fullName evidence="5">Hydroxymethylglutaryl-CoA lyase</fullName>
        <ecNumber evidence="5">4.1.3.4</ecNumber>
    </submittedName>
</protein>
<keyword evidence="3 5" id="KW-0456">Lyase</keyword>
<dbReference type="InterPro" id="IPR013785">
    <property type="entry name" value="Aldolase_TIM"/>
</dbReference>
<proteinExistence type="inferred from homology"/>
<gene>
    <name evidence="5" type="primary">yngG</name>
    <name evidence="5" type="ORF">SGRAN_0442</name>
</gene>
<organism evidence="5 6">
    <name type="scientific">Sphingopyxis granuli</name>
    <dbReference type="NCBI Taxonomy" id="267128"/>
    <lineage>
        <taxon>Bacteria</taxon>
        <taxon>Pseudomonadati</taxon>
        <taxon>Pseudomonadota</taxon>
        <taxon>Alphaproteobacteria</taxon>
        <taxon>Sphingomonadales</taxon>
        <taxon>Sphingomonadaceae</taxon>
        <taxon>Sphingopyxis</taxon>
    </lineage>
</organism>